<sequence length="119" mass="12517">MKKLLSTATVAATVLAGVLVGAGTASAANPTKRCEPSASRSCSLPSGYFKGGTISIDIDAILKPGDQETWFTFTIGNCKGGAYANDPPRSWTCVLPASYYTLTATASFASPYWELGLRW</sequence>
<accession>A0A7W7C9M4</accession>
<feature type="chain" id="PRO_5031456460" evidence="1">
    <location>
        <begin position="28"/>
        <end position="119"/>
    </location>
</feature>
<dbReference type="RefSeq" id="WP_185003008.1">
    <property type="nucleotide sequence ID" value="NZ_BAAAUI010000002.1"/>
</dbReference>
<gene>
    <name evidence="2" type="ORF">HNR67_003228</name>
</gene>
<feature type="signal peptide" evidence="1">
    <location>
        <begin position="1"/>
        <end position="27"/>
    </location>
</feature>
<dbReference type="EMBL" id="JACHMH010000001">
    <property type="protein sequence ID" value="MBB4677110.1"/>
    <property type="molecule type" value="Genomic_DNA"/>
</dbReference>
<evidence type="ECO:0000313" key="3">
    <source>
        <dbReference type="Proteomes" id="UP000533598"/>
    </source>
</evidence>
<comment type="caution">
    <text evidence="2">The sequence shown here is derived from an EMBL/GenBank/DDBJ whole genome shotgun (WGS) entry which is preliminary data.</text>
</comment>
<name>A0A7W7C9M4_9PSEU</name>
<reference evidence="2 3" key="1">
    <citation type="submission" date="2020-08" db="EMBL/GenBank/DDBJ databases">
        <title>Sequencing the genomes of 1000 actinobacteria strains.</title>
        <authorList>
            <person name="Klenk H.-P."/>
        </authorList>
    </citation>
    <scope>NUCLEOTIDE SEQUENCE [LARGE SCALE GENOMIC DNA]</scope>
    <source>
        <strain evidence="2 3">DSM 44230</strain>
    </source>
</reference>
<protein>
    <submittedName>
        <fullName evidence="2">2-keto-4-pentenoate hydratase/2-oxohepta-3-ene-1,7-dioic acid hydratase in catechol pathway</fullName>
    </submittedName>
</protein>
<keyword evidence="1" id="KW-0732">Signal</keyword>
<evidence type="ECO:0000313" key="2">
    <source>
        <dbReference type="EMBL" id="MBB4677110.1"/>
    </source>
</evidence>
<keyword evidence="3" id="KW-1185">Reference proteome</keyword>
<proteinExistence type="predicted"/>
<evidence type="ECO:0000256" key="1">
    <source>
        <dbReference type="SAM" id="SignalP"/>
    </source>
</evidence>
<organism evidence="2 3">
    <name type="scientific">Crossiella cryophila</name>
    <dbReference type="NCBI Taxonomy" id="43355"/>
    <lineage>
        <taxon>Bacteria</taxon>
        <taxon>Bacillati</taxon>
        <taxon>Actinomycetota</taxon>
        <taxon>Actinomycetes</taxon>
        <taxon>Pseudonocardiales</taxon>
        <taxon>Pseudonocardiaceae</taxon>
        <taxon>Crossiella</taxon>
    </lineage>
</organism>
<dbReference type="Proteomes" id="UP000533598">
    <property type="component" value="Unassembled WGS sequence"/>
</dbReference>
<dbReference type="AlphaFoldDB" id="A0A7W7C9M4"/>